<dbReference type="RefSeq" id="WP_125030682.1">
    <property type="nucleotide sequence ID" value="NZ_JAPXVP010000001.1"/>
</dbReference>
<dbReference type="OrthoDB" id="2473397at2"/>
<sequence length="188" mass="22351">MKYIFSLLTFVFALCITSVYAQVYDASQSVDSLDQQIHETSRMKKIKFYEGDIEFLERLRQKEEGQGQVRIIQDYRIDDLLKIDRSENSEAPGFYGWRIQVFSGGGRDREKAVFIKNELEERFPNDRVYLKYHAPDFRVLIGNFRTNFEAVYLYKKCLKLYPNSYIRRDQIDLADLEAQEKNVIEEIK</sequence>
<protein>
    <recommendedName>
        <fullName evidence="4">SPOR domain-containing protein</fullName>
    </recommendedName>
</protein>
<name>A0A425Y115_9BACT</name>
<evidence type="ECO:0000313" key="2">
    <source>
        <dbReference type="EMBL" id="RRG21529.1"/>
    </source>
</evidence>
<evidence type="ECO:0008006" key="4">
    <source>
        <dbReference type="Google" id="ProtNLM"/>
    </source>
</evidence>
<organism evidence="2 3">
    <name type="scientific">Ancylomarina euxinus</name>
    <dbReference type="NCBI Taxonomy" id="2283627"/>
    <lineage>
        <taxon>Bacteria</taxon>
        <taxon>Pseudomonadati</taxon>
        <taxon>Bacteroidota</taxon>
        <taxon>Bacteroidia</taxon>
        <taxon>Marinilabiliales</taxon>
        <taxon>Marinifilaceae</taxon>
        <taxon>Ancylomarina</taxon>
    </lineage>
</organism>
<dbReference type="EMBL" id="QQWG01000008">
    <property type="protein sequence ID" value="RRG21529.1"/>
    <property type="molecule type" value="Genomic_DNA"/>
</dbReference>
<proteinExistence type="predicted"/>
<accession>A0A425Y115</accession>
<feature type="chain" id="PRO_5019267420" description="SPOR domain-containing protein" evidence="1">
    <location>
        <begin position="22"/>
        <end position="188"/>
    </location>
</feature>
<keyword evidence="1" id="KW-0732">Signal</keyword>
<feature type="signal peptide" evidence="1">
    <location>
        <begin position="1"/>
        <end position="21"/>
    </location>
</feature>
<comment type="caution">
    <text evidence="2">The sequence shown here is derived from an EMBL/GenBank/DDBJ whole genome shotgun (WGS) entry which is preliminary data.</text>
</comment>
<keyword evidence="3" id="KW-1185">Reference proteome</keyword>
<reference evidence="2 3" key="1">
    <citation type="submission" date="2018-07" db="EMBL/GenBank/DDBJ databases">
        <title>Draft genome sequence of Ancylomarina sp. M1P.</title>
        <authorList>
            <person name="Yadav S."/>
            <person name="Villanueva L."/>
            <person name="Damste J.S.S."/>
        </authorList>
    </citation>
    <scope>NUCLEOTIDE SEQUENCE [LARGE SCALE GENOMIC DNA]</scope>
    <source>
        <strain evidence="2 3">M1P</strain>
    </source>
</reference>
<gene>
    <name evidence="2" type="ORF">DWB61_09620</name>
</gene>
<evidence type="ECO:0000256" key="1">
    <source>
        <dbReference type="SAM" id="SignalP"/>
    </source>
</evidence>
<dbReference type="AlphaFoldDB" id="A0A425Y115"/>
<dbReference type="Proteomes" id="UP000285794">
    <property type="component" value="Unassembled WGS sequence"/>
</dbReference>
<evidence type="ECO:0000313" key="3">
    <source>
        <dbReference type="Proteomes" id="UP000285794"/>
    </source>
</evidence>